<keyword evidence="3" id="KW-0614">Plasmid</keyword>
<name>A0A1Q4MF74_AERSS</name>
<reference evidence="3" key="1">
    <citation type="submission" date="2017-01" db="EMBL/GenBank/DDBJ databases">
        <title>Plasmid composition in Aeromonas salmonicida subsp. salmonicida 01-B526 unravels unsuspected type three secretion system loss patterns.</title>
        <authorList>
            <person name="Tanaka K.H."/>
            <person name="Vincent A.T."/>
            <person name="Emond-Rheault J.-G."/>
            <person name="Adamczuk M."/>
            <person name="Frenette M."/>
            <person name="Charette S.J."/>
        </authorList>
    </citation>
    <scope>NUCLEOTIDE SEQUENCE</scope>
    <source>
        <strain evidence="3">01-B526</strain>
        <plasmid evidence="3">pAsa5</plasmid>
    </source>
</reference>
<evidence type="ECO:0000256" key="1">
    <source>
        <dbReference type="SAM" id="MobiDB-lite"/>
    </source>
</evidence>
<dbReference type="Pfam" id="PF09677">
    <property type="entry name" value="TrbI_Ftype"/>
    <property type="match status" value="1"/>
</dbReference>
<feature type="region of interest" description="Disordered" evidence="1">
    <location>
        <begin position="1"/>
        <end position="20"/>
    </location>
</feature>
<organism evidence="3">
    <name type="scientific">Aeromonas salmonicida subsp. salmonicida</name>
    <dbReference type="NCBI Taxonomy" id="29491"/>
    <lineage>
        <taxon>Bacteria</taxon>
        <taxon>Pseudomonadati</taxon>
        <taxon>Pseudomonadota</taxon>
        <taxon>Gammaproteobacteria</taxon>
        <taxon>Aeromonadales</taxon>
        <taxon>Aeromonadaceae</taxon>
        <taxon>Aeromonas</taxon>
    </lineage>
</organism>
<gene>
    <name evidence="3" type="primary">trbI</name>
</gene>
<dbReference type="AlphaFoldDB" id="A0A1Q4MF74"/>
<dbReference type="InterPro" id="IPR014115">
    <property type="entry name" value="TrbI_Ftype"/>
</dbReference>
<evidence type="ECO:0000256" key="2">
    <source>
        <dbReference type="SAM" id="Phobius"/>
    </source>
</evidence>
<dbReference type="EMBL" id="KY555069">
    <property type="protein sequence ID" value="ASD49225.1"/>
    <property type="molecule type" value="Genomic_DNA"/>
</dbReference>
<feature type="compositionally biased region" description="Pro residues" evidence="1">
    <location>
        <begin position="1"/>
        <end position="11"/>
    </location>
</feature>
<dbReference type="RefSeq" id="WP_011899428.1">
    <property type="nucleotide sequence ID" value="NZ_CDDW01000126.1"/>
</dbReference>
<feature type="transmembrane region" description="Helical" evidence="2">
    <location>
        <begin position="26"/>
        <end position="46"/>
    </location>
</feature>
<geneLocation type="plasmid" evidence="3">
    <name>pAsa5</name>
</geneLocation>
<evidence type="ECO:0000313" key="3">
    <source>
        <dbReference type="EMBL" id="ASD49225.1"/>
    </source>
</evidence>
<sequence length="145" mass="15803">MAPLIPPPPTDNAPATSAPRRTGRGWMLALAVLTALNLAATGWLALHRTPTPVAFDMKGTIDQFMEQSASQSLTEAQSKQLVARFTQALDASLSVWQQEHRALILVSPSVVRGADDITRTIQHDIATRMRAQLAQPATTWHEEAQ</sequence>
<dbReference type="NCBIfam" id="TIGR02744">
    <property type="entry name" value="TrbI_Ftype"/>
    <property type="match status" value="1"/>
</dbReference>
<keyword evidence="2" id="KW-1133">Transmembrane helix</keyword>
<keyword evidence="2" id="KW-0812">Transmembrane</keyword>
<proteinExistence type="predicted"/>
<dbReference type="OMA" id="ATTWHEE"/>
<keyword evidence="2" id="KW-0472">Membrane</keyword>
<protein>
    <submittedName>
        <fullName evidence="3">IncF plasmid conjugative transfer protein TrbI</fullName>
    </submittedName>
</protein>
<accession>A0A1Q4MF74</accession>